<sequence>MSITEALHMQVEVQMQLHEQLKVQKSLQLLIEQHGEYLKKLLEEQEKPLIPSPASPPRQVESKTDSSSSSLSKHKPSDSDSIESEQLSGQKRRRQ</sequence>
<reference evidence="3" key="1">
    <citation type="submission" date="2020-03" db="EMBL/GenBank/DDBJ databases">
        <title>Castanea mollissima Vanexum genome sequencing.</title>
        <authorList>
            <person name="Staton M."/>
        </authorList>
    </citation>
    <scope>NUCLEOTIDE SEQUENCE</scope>
    <source>
        <tissue evidence="3">Leaf</tissue>
    </source>
</reference>
<proteinExistence type="predicted"/>
<dbReference type="GO" id="GO:0003700">
    <property type="term" value="F:DNA-binding transcription factor activity"/>
    <property type="evidence" value="ECO:0007669"/>
    <property type="project" value="InterPro"/>
</dbReference>
<gene>
    <name evidence="3" type="ORF">CMV_008150</name>
</gene>
<evidence type="ECO:0000313" key="3">
    <source>
        <dbReference type="EMBL" id="KAF3967893.1"/>
    </source>
</evidence>
<dbReference type="AlphaFoldDB" id="A0A8J4RH39"/>
<evidence type="ECO:0000259" key="2">
    <source>
        <dbReference type="Pfam" id="PF14379"/>
    </source>
</evidence>
<protein>
    <recommendedName>
        <fullName evidence="2">MYB-CC type transcription factor LHEQLE-containing domain-containing protein</fullName>
    </recommendedName>
</protein>
<dbReference type="Pfam" id="PF14379">
    <property type="entry name" value="Myb_CC_LHEQLE"/>
    <property type="match status" value="1"/>
</dbReference>
<evidence type="ECO:0000256" key="1">
    <source>
        <dbReference type="SAM" id="MobiDB-lite"/>
    </source>
</evidence>
<feature type="domain" description="MYB-CC type transcription factor LHEQLE-containing" evidence="2">
    <location>
        <begin position="1"/>
        <end position="47"/>
    </location>
</feature>
<comment type="caution">
    <text evidence="3">The sequence shown here is derived from an EMBL/GenBank/DDBJ whole genome shotgun (WGS) entry which is preliminary data.</text>
</comment>
<evidence type="ECO:0000313" key="4">
    <source>
        <dbReference type="Proteomes" id="UP000737018"/>
    </source>
</evidence>
<dbReference type="PANTHER" id="PTHR31499">
    <property type="entry name" value="MYB FAMILY TRANSCRIPTION FACTOR PHL11"/>
    <property type="match status" value="1"/>
</dbReference>
<dbReference type="InterPro" id="IPR046955">
    <property type="entry name" value="PHR1-like"/>
</dbReference>
<dbReference type="PANTHER" id="PTHR31499:SF79">
    <property type="entry name" value="HTH MYB-TYPE DOMAIN-CONTAINING PROTEIN"/>
    <property type="match status" value="1"/>
</dbReference>
<accession>A0A8J4RH39</accession>
<dbReference type="OrthoDB" id="1660006at2759"/>
<name>A0A8J4RH39_9ROSI</name>
<dbReference type="InterPro" id="IPR025756">
    <property type="entry name" value="Myb_CC_LHEQLE"/>
</dbReference>
<keyword evidence="4" id="KW-1185">Reference proteome</keyword>
<organism evidence="3 4">
    <name type="scientific">Castanea mollissima</name>
    <name type="common">Chinese chestnut</name>
    <dbReference type="NCBI Taxonomy" id="60419"/>
    <lineage>
        <taxon>Eukaryota</taxon>
        <taxon>Viridiplantae</taxon>
        <taxon>Streptophyta</taxon>
        <taxon>Embryophyta</taxon>
        <taxon>Tracheophyta</taxon>
        <taxon>Spermatophyta</taxon>
        <taxon>Magnoliopsida</taxon>
        <taxon>eudicotyledons</taxon>
        <taxon>Gunneridae</taxon>
        <taxon>Pentapetalae</taxon>
        <taxon>rosids</taxon>
        <taxon>fabids</taxon>
        <taxon>Fagales</taxon>
        <taxon>Fagaceae</taxon>
        <taxon>Castanea</taxon>
    </lineage>
</organism>
<dbReference type="EMBL" id="JRKL02000837">
    <property type="protein sequence ID" value="KAF3967893.1"/>
    <property type="molecule type" value="Genomic_DNA"/>
</dbReference>
<feature type="region of interest" description="Disordered" evidence="1">
    <location>
        <begin position="48"/>
        <end position="95"/>
    </location>
</feature>
<dbReference type="Proteomes" id="UP000737018">
    <property type="component" value="Unassembled WGS sequence"/>
</dbReference>